<evidence type="ECO:0000313" key="1">
    <source>
        <dbReference type="EMBL" id="KAJ8964271.1"/>
    </source>
</evidence>
<protein>
    <submittedName>
        <fullName evidence="1">Uncharacterized protein</fullName>
    </submittedName>
</protein>
<comment type="caution">
    <text evidence="1">The sequence shown here is derived from an EMBL/GenBank/DDBJ whole genome shotgun (WGS) entry which is preliminary data.</text>
</comment>
<dbReference type="EMBL" id="JANEYF010001401">
    <property type="protein sequence ID" value="KAJ8964271.1"/>
    <property type="molecule type" value="Genomic_DNA"/>
</dbReference>
<name>A0AAV8ZHK7_9CUCU</name>
<organism evidence="1 2">
    <name type="scientific">Rhamnusium bicolor</name>
    <dbReference type="NCBI Taxonomy" id="1586634"/>
    <lineage>
        <taxon>Eukaryota</taxon>
        <taxon>Metazoa</taxon>
        <taxon>Ecdysozoa</taxon>
        <taxon>Arthropoda</taxon>
        <taxon>Hexapoda</taxon>
        <taxon>Insecta</taxon>
        <taxon>Pterygota</taxon>
        <taxon>Neoptera</taxon>
        <taxon>Endopterygota</taxon>
        <taxon>Coleoptera</taxon>
        <taxon>Polyphaga</taxon>
        <taxon>Cucujiformia</taxon>
        <taxon>Chrysomeloidea</taxon>
        <taxon>Cerambycidae</taxon>
        <taxon>Lepturinae</taxon>
        <taxon>Rhagiini</taxon>
        <taxon>Rhamnusium</taxon>
    </lineage>
</organism>
<keyword evidence="2" id="KW-1185">Reference proteome</keyword>
<proteinExistence type="predicted"/>
<evidence type="ECO:0000313" key="2">
    <source>
        <dbReference type="Proteomes" id="UP001162156"/>
    </source>
</evidence>
<reference evidence="1" key="1">
    <citation type="journal article" date="2023" name="Insect Mol. Biol.">
        <title>Genome sequencing provides insights into the evolution of gene families encoding plant cell wall-degrading enzymes in longhorned beetles.</title>
        <authorList>
            <person name="Shin N.R."/>
            <person name="Okamura Y."/>
            <person name="Kirsch R."/>
            <person name="Pauchet Y."/>
        </authorList>
    </citation>
    <scope>NUCLEOTIDE SEQUENCE</scope>
    <source>
        <strain evidence="1">RBIC_L_NR</strain>
    </source>
</reference>
<dbReference type="AlphaFoldDB" id="A0AAV8ZHK7"/>
<dbReference type="Proteomes" id="UP001162156">
    <property type="component" value="Unassembled WGS sequence"/>
</dbReference>
<gene>
    <name evidence="1" type="ORF">NQ314_005021</name>
</gene>
<sequence length="162" mass="18095">MDRKMQYAHVTSNKKWELLPRGCGLFMGRQNKSLSLQKPEPTSLSRPTSFNKTNVNKFFNNLGDIHCRFGPIPPERIWNTDEIALTTVQKPSKVVEILGEKQIGSVTSAERGQLVKLIAAINAIGNHIPPMLIFPLVHFKDFMTKRAPPGTIGVANRSGWST</sequence>
<accession>A0AAV8ZHK7</accession>